<dbReference type="PROSITE" id="PS51257">
    <property type="entry name" value="PROKAR_LIPOPROTEIN"/>
    <property type="match status" value="1"/>
</dbReference>
<dbReference type="PATRIC" id="fig|997884.3.peg.1318"/>
<evidence type="ECO:0000313" key="1">
    <source>
        <dbReference type="EMBL" id="EIY51747.1"/>
    </source>
</evidence>
<name>I8XNV0_9BACE</name>
<dbReference type="STRING" id="997884.HMPREF1068_01294"/>
<sequence length="271" mass="29886">MIPKHFYQTALCCILTLLSACKDDNNSPLRFYNDTYEVPMGGIRYLGLESGNGDYSLEVKDQRLVSAQVEQGWSTPGGSAIYVRGILTGKTTLKVTDYATLESCLLTIKVVDNYETMRLSRGYGSSLSENGTAEMLPGISDMFLINNRARDAYFFKQGPQTAFSSGLVLVAKGNYVLEPGMDNQANMTLTFTESVEHAEALTGSHKFILHGNPYILHRLDKNLNLNWNTPPTGDTRTSPEPPPSYILEEEGTGKQLSFSFTGLEMPEGILP</sequence>
<comment type="caution">
    <text evidence="1">The sequence shown here is derived from an EMBL/GenBank/DDBJ whole genome shotgun (WGS) entry which is preliminary data.</text>
</comment>
<accession>I8XNV0</accession>
<protein>
    <submittedName>
        <fullName evidence="1">Uncharacterized protein</fullName>
    </submittedName>
</protein>
<evidence type="ECO:0000313" key="2">
    <source>
        <dbReference type="Proteomes" id="UP000003089"/>
    </source>
</evidence>
<organism evidence="1 2">
    <name type="scientific">Bacteroides nordii CL02T12C05</name>
    <dbReference type="NCBI Taxonomy" id="997884"/>
    <lineage>
        <taxon>Bacteria</taxon>
        <taxon>Pseudomonadati</taxon>
        <taxon>Bacteroidota</taxon>
        <taxon>Bacteroidia</taxon>
        <taxon>Bacteroidales</taxon>
        <taxon>Bacteroidaceae</taxon>
        <taxon>Bacteroides</taxon>
    </lineage>
</organism>
<dbReference type="EMBL" id="AGXS01000015">
    <property type="protein sequence ID" value="EIY51747.1"/>
    <property type="molecule type" value="Genomic_DNA"/>
</dbReference>
<dbReference type="RefSeq" id="WP_007484273.1">
    <property type="nucleotide sequence ID" value="NZ_JH724314.1"/>
</dbReference>
<proteinExistence type="predicted"/>
<dbReference type="Proteomes" id="UP000003089">
    <property type="component" value="Unassembled WGS sequence"/>
</dbReference>
<reference evidence="1 2" key="1">
    <citation type="submission" date="2012-02" db="EMBL/GenBank/DDBJ databases">
        <title>The Genome Sequence of Bacteroides nordii CL02T12C05.</title>
        <authorList>
            <consortium name="The Broad Institute Genome Sequencing Platform"/>
            <person name="Earl A."/>
            <person name="Ward D."/>
            <person name="Feldgarden M."/>
            <person name="Gevers D."/>
            <person name="Zitomersky N.L."/>
            <person name="Coyne M.J."/>
            <person name="Comstock L.E."/>
            <person name="Young S.K."/>
            <person name="Zeng Q."/>
            <person name="Gargeya S."/>
            <person name="Fitzgerald M."/>
            <person name="Haas B."/>
            <person name="Abouelleil A."/>
            <person name="Alvarado L."/>
            <person name="Arachchi H.M."/>
            <person name="Berlin A."/>
            <person name="Chapman S.B."/>
            <person name="Gearin G."/>
            <person name="Goldberg J."/>
            <person name="Griggs A."/>
            <person name="Gujja S."/>
            <person name="Hansen M."/>
            <person name="Heiman D."/>
            <person name="Howarth C."/>
            <person name="Larimer J."/>
            <person name="Lui A."/>
            <person name="MacDonald P.J.P."/>
            <person name="McCowen C."/>
            <person name="Montmayeur A."/>
            <person name="Murphy C."/>
            <person name="Neiman D."/>
            <person name="Pearson M."/>
            <person name="Priest M."/>
            <person name="Roberts A."/>
            <person name="Saif S."/>
            <person name="Shea T."/>
            <person name="Sisk P."/>
            <person name="Stolte C."/>
            <person name="Sykes S."/>
            <person name="Wortman J."/>
            <person name="Nusbaum C."/>
            <person name="Birren B."/>
        </authorList>
    </citation>
    <scope>NUCLEOTIDE SEQUENCE [LARGE SCALE GENOMIC DNA]</scope>
    <source>
        <strain evidence="1 2">CL02T12C05</strain>
    </source>
</reference>
<dbReference type="AlphaFoldDB" id="I8XNV0"/>
<gene>
    <name evidence="1" type="ORF">HMPREF1068_01294</name>
</gene>
<dbReference type="HOGENOM" id="CLU_1029179_0_0_10"/>
<dbReference type="eggNOG" id="ENOG502ZEW2">
    <property type="taxonomic scope" value="Bacteria"/>
</dbReference>
<keyword evidence="2" id="KW-1185">Reference proteome</keyword>